<protein>
    <recommendedName>
        <fullName evidence="4">Reverse transcriptase domain-containing protein</fullName>
    </recommendedName>
</protein>
<feature type="non-terminal residue" evidence="2">
    <location>
        <position position="1"/>
    </location>
</feature>
<dbReference type="PANTHER" id="PTHR33050">
    <property type="entry name" value="REVERSE TRANSCRIPTASE DOMAIN-CONTAINING PROTEIN"/>
    <property type="match status" value="1"/>
</dbReference>
<evidence type="ECO:0000313" key="2">
    <source>
        <dbReference type="EMBL" id="CAK9095032.1"/>
    </source>
</evidence>
<sequence>VASVVVAWETSKEFIAKEVELRAESKVMGQPRVLQVHERQAMIRAVEAVHGALNEAESPSQDYLSLKADETECNEPVAAQLDEILSKKESSNASIQSSVDPSGHLRVTRTKVKAKMPTTTEEYRRVMKVEMFAWLCMAARFRSKHWLHGLTAEPFLKFVDFILGDRVWGVQVPSQAGESQRLKPDWAIVLAFEYKLRKEAMKLVTNSGHTLADALAAVIRDPDLKEAYFTTPIALKAATSQESAPPNKWLRLTDKGFPWLSNSNKGIVDEANQFVLKCLDMCHEAFAAQGHFILEHPEDLGIVQGERPGSIWQWPELHELLTVCSDPKDAGIVDEGQPFYLRALSQWLKVFEDPDVHWLVDESDSFASGVPLGVEEPLPRSPQVFPPKVRHRKLDETEFNPLAVNYPSGQLSRKELEEKFREEESLGRMFPSKLSVLRTKYGEHRVRVAAMAAIAKPDGSVRPLHDATHSVKVNHSIVYQDQIQCPGPAEIAAVVREAFESREAPFCVSADIKAAHRLVKIREEDWGYTCCRADSASDVVWVNRTGTFGVSSAPYWWAKLCGLIGRFVGHLTQTSLFLHMIYVDDLHGVFLGERKFLDLWIWLLAFELTGTPFGYHKFKGGVASEFVGFNLRYDLTEVGISDKRGQWLIRWIVNAKDNRWVVPARDFSEFLGRLCFVAQLLVWLKPHLAPLFAWTAVVGPGTVGRLPEAVILTLHYILAELVSESFRVSAKAPVCHTREAFRTDAKCTDTFVVLGGWELGSRRWFSLKLTKHDVPYLFREGGGSQWASTSAELLGTLAALHAFGWLVPADVRRSTVVSLSAGTDNQANESLSIKRSSTKWPLMAINMQLSASLSKARLGLRLRWRPRDENEEADDLTNEVFGSFSESLRVPLTLQDLDLKILSLLVEAREAFDVARAKAKADKGSGKGSLSKRFDKSPW</sequence>
<dbReference type="InterPro" id="IPR052055">
    <property type="entry name" value="Hepadnavirus_pol/RT"/>
</dbReference>
<dbReference type="EMBL" id="CAXAMN010025417">
    <property type="protein sequence ID" value="CAK9095032.1"/>
    <property type="molecule type" value="Genomic_DNA"/>
</dbReference>
<proteinExistence type="predicted"/>
<evidence type="ECO:0000313" key="3">
    <source>
        <dbReference type="Proteomes" id="UP001642484"/>
    </source>
</evidence>
<organism evidence="2 3">
    <name type="scientific">Durusdinium trenchii</name>
    <dbReference type="NCBI Taxonomy" id="1381693"/>
    <lineage>
        <taxon>Eukaryota</taxon>
        <taxon>Sar</taxon>
        <taxon>Alveolata</taxon>
        <taxon>Dinophyceae</taxon>
        <taxon>Suessiales</taxon>
        <taxon>Symbiodiniaceae</taxon>
        <taxon>Durusdinium</taxon>
    </lineage>
</organism>
<keyword evidence="3" id="KW-1185">Reference proteome</keyword>
<evidence type="ECO:0008006" key="4">
    <source>
        <dbReference type="Google" id="ProtNLM"/>
    </source>
</evidence>
<accession>A0ABP0R7F3</accession>
<name>A0ABP0R7F3_9DINO</name>
<comment type="caution">
    <text evidence="2">The sequence shown here is derived from an EMBL/GenBank/DDBJ whole genome shotgun (WGS) entry which is preliminary data.</text>
</comment>
<feature type="region of interest" description="Disordered" evidence="1">
    <location>
        <begin position="917"/>
        <end position="939"/>
    </location>
</feature>
<evidence type="ECO:0000256" key="1">
    <source>
        <dbReference type="SAM" id="MobiDB-lite"/>
    </source>
</evidence>
<dbReference type="Proteomes" id="UP001642484">
    <property type="component" value="Unassembled WGS sequence"/>
</dbReference>
<gene>
    <name evidence="2" type="ORF">CCMP2556_LOCUS45293</name>
</gene>
<reference evidence="2 3" key="1">
    <citation type="submission" date="2024-02" db="EMBL/GenBank/DDBJ databases">
        <authorList>
            <person name="Chen Y."/>
            <person name="Shah S."/>
            <person name="Dougan E. K."/>
            <person name="Thang M."/>
            <person name="Chan C."/>
        </authorList>
    </citation>
    <scope>NUCLEOTIDE SEQUENCE [LARGE SCALE GENOMIC DNA]</scope>
</reference>
<dbReference type="PANTHER" id="PTHR33050:SF7">
    <property type="entry name" value="RIBONUCLEASE H"/>
    <property type="match status" value="1"/>
</dbReference>